<proteinExistence type="inferred from homology"/>
<dbReference type="InterPro" id="IPR010505">
    <property type="entry name" value="MoaA_twitch"/>
</dbReference>
<keyword evidence="9 12" id="KW-0501">Molybdenum cofactor biosynthesis</keyword>
<dbReference type="GO" id="GO:1904047">
    <property type="term" value="F:S-adenosyl-L-methionine binding"/>
    <property type="evidence" value="ECO:0007669"/>
    <property type="project" value="UniProtKB-UniRule"/>
</dbReference>
<dbReference type="InterPro" id="IPR007197">
    <property type="entry name" value="rSAM"/>
</dbReference>
<dbReference type="InterPro" id="IPR000385">
    <property type="entry name" value="MoaA_NifB_PqqE_Fe-S-bd_CS"/>
</dbReference>
<dbReference type="InterPro" id="IPR006638">
    <property type="entry name" value="Elp3/MiaA/NifB-like_rSAM"/>
</dbReference>
<dbReference type="GO" id="GO:0046872">
    <property type="term" value="F:metal ion binding"/>
    <property type="evidence" value="ECO:0007669"/>
    <property type="project" value="UniProtKB-KW"/>
</dbReference>
<evidence type="ECO:0000313" key="14">
    <source>
        <dbReference type="EMBL" id="MBR7781737.1"/>
    </source>
</evidence>
<dbReference type="GO" id="GO:0051539">
    <property type="term" value="F:4 iron, 4 sulfur cluster binding"/>
    <property type="evidence" value="ECO:0007669"/>
    <property type="project" value="UniProtKB-UniRule"/>
</dbReference>
<feature type="binding site" evidence="12">
    <location>
        <position position="287"/>
    </location>
    <ligand>
        <name>[4Fe-4S] cluster</name>
        <dbReference type="ChEBI" id="CHEBI:49883"/>
        <label>2</label>
        <note>4Fe-4S-substrate</note>
    </ligand>
</feature>
<feature type="binding site" evidence="12">
    <location>
        <position position="273"/>
    </location>
    <ligand>
        <name>[4Fe-4S] cluster</name>
        <dbReference type="ChEBI" id="CHEBI:49883"/>
        <label>2</label>
        <note>4Fe-4S-substrate</note>
    </ligand>
</feature>
<dbReference type="GO" id="GO:0061798">
    <property type="term" value="F:GTP 3',8'-cyclase activity"/>
    <property type="evidence" value="ECO:0007669"/>
    <property type="project" value="UniProtKB-UniRule"/>
</dbReference>
<dbReference type="GO" id="GO:0061799">
    <property type="term" value="F:cyclic pyranopterin monophosphate synthase activity"/>
    <property type="evidence" value="ECO:0007669"/>
    <property type="project" value="TreeGrafter"/>
</dbReference>
<reference evidence="14" key="1">
    <citation type="submission" date="2021-04" db="EMBL/GenBank/DDBJ databases">
        <title>novel species isolated from subtropical streams in China.</title>
        <authorList>
            <person name="Lu H."/>
        </authorList>
    </citation>
    <scope>NUCLEOTIDE SEQUENCE</scope>
    <source>
        <strain evidence="14">LFS511W</strain>
    </source>
</reference>
<evidence type="ECO:0000256" key="10">
    <source>
        <dbReference type="ARBA" id="ARBA00023239"/>
    </source>
</evidence>
<dbReference type="EMBL" id="JAGSPN010000003">
    <property type="protein sequence ID" value="MBR7781737.1"/>
    <property type="molecule type" value="Genomic_DNA"/>
</dbReference>
<comment type="subunit">
    <text evidence="12">Monomer and homodimer.</text>
</comment>
<dbReference type="PROSITE" id="PS01305">
    <property type="entry name" value="MOAA_NIFB_PQQE"/>
    <property type="match status" value="1"/>
</dbReference>
<evidence type="ECO:0000256" key="4">
    <source>
        <dbReference type="ARBA" id="ARBA00022723"/>
    </source>
</evidence>
<keyword evidence="3 12" id="KW-0949">S-adenosyl-L-methionine</keyword>
<dbReference type="SMART" id="SM00729">
    <property type="entry name" value="Elp3"/>
    <property type="match status" value="1"/>
</dbReference>
<dbReference type="EC" id="4.1.99.22" evidence="1 12"/>
<keyword evidence="2 12" id="KW-0004">4Fe-4S</keyword>
<feature type="binding site" evidence="12">
    <location>
        <position position="270"/>
    </location>
    <ligand>
        <name>[4Fe-4S] cluster</name>
        <dbReference type="ChEBI" id="CHEBI:49883"/>
        <label>2</label>
        <note>4Fe-4S-substrate</note>
    </ligand>
</feature>
<dbReference type="PANTHER" id="PTHR22960:SF0">
    <property type="entry name" value="MOLYBDENUM COFACTOR BIOSYNTHESIS PROTEIN 1"/>
    <property type="match status" value="1"/>
</dbReference>
<dbReference type="SFLD" id="SFLDS00029">
    <property type="entry name" value="Radical_SAM"/>
    <property type="match status" value="1"/>
</dbReference>
<dbReference type="Pfam" id="PF04055">
    <property type="entry name" value="Radical_SAM"/>
    <property type="match status" value="1"/>
</dbReference>
<keyword evidence="15" id="KW-1185">Reference proteome</keyword>
<dbReference type="Gene3D" id="3.20.20.70">
    <property type="entry name" value="Aldolase class I"/>
    <property type="match status" value="1"/>
</dbReference>
<dbReference type="PROSITE" id="PS51918">
    <property type="entry name" value="RADICAL_SAM"/>
    <property type="match status" value="1"/>
</dbReference>
<dbReference type="InterPro" id="IPR040064">
    <property type="entry name" value="MoaA-like"/>
</dbReference>
<dbReference type="GO" id="GO:0005525">
    <property type="term" value="F:GTP binding"/>
    <property type="evidence" value="ECO:0007669"/>
    <property type="project" value="UniProtKB-UniRule"/>
</dbReference>
<feature type="binding site" evidence="12">
    <location>
        <position position="39"/>
    </location>
    <ligand>
        <name>[4Fe-4S] cluster</name>
        <dbReference type="ChEBI" id="CHEBI:49883"/>
        <label>1</label>
        <note>4Fe-4S-S-AdoMet</note>
    </ligand>
</feature>
<comment type="caution">
    <text evidence="14">The sequence shown here is derived from an EMBL/GenBank/DDBJ whole genome shotgun (WGS) entry which is preliminary data.</text>
</comment>
<keyword evidence="6 12" id="KW-0408">Iron</keyword>
<dbReference type="NCBIfam" id="TIGR02666">
    <property type="entry name" value="moaA"/>
    <property type="match status" value="1"/>
</dbReference>
<keyword evidence="5 12" id="KW-0547">Nucleotide-binding</keyword>
<dbReference type="InterPro" id="IPR050105">
    <property type="entry name" value="MoCo_biosynth_MoaA/MoaC"/>
</dbReference>
<feature type="binding site" evidence="12">
    <location>
        <position position="137"/>
    </location>
    <ligand>
        <name>S-adenosyl-L-methionine</name>
        <dbReference type="ChEBI" id="CHEBI:59789"/>
    </ligand>
</feature>
<organism evidence="14 15">
    <name type="scientific">Undibacterium luofuense</name>
    <dbReference type="NCBI Taxonomy" id="2828733"/>
    <lineage>
        <taxon>Bacteria</taxon>
        <taxon>Pseudomonadati</taxon>
        <taxon>Pseudomonadota</taxon>
        <taxon>Betaproteobacteria</taxon>
        <taxon>Burkholderiales</taxon>
        <taxon>Oxalobacteraceae</taxon>
        <taxon>Undibacterium</taxon>
    </lineage>
</organism>
<dbReference type="InterPro" id="IPR013785">
    <property type="entry name" value="Aldolase_TIM"/>
</dbReference>
<feature type="binding site" evidence="12">
    <location>
        <position position="45"/>
    </location>
    <ligand>
        <name>S-adenosyl-L-methionine</name>
        <dbReference type="ChEBI" id="CHEBI:59789"/>
    </ligand>
</feature>
<accession>A0A941I4J0</accession>
<dbReference type="CDD" id="cd01335">
    <property type="entry name" value="Radical_SAM"/>
    <property type="match status" value="1"/>
</dbReference>
<keyword evidence="7 12" id="KW-0411">Iron-sulfur</keyword>
<dbReference type="InterPro" id="IPR013483">
    <property type="entry name" value="MoaA"/>
</dbReference>
<feature type="binding site" evidence="12">
    <location>
        <position position="82"/>
    </location>
    <ligand>
        <name>GTP</name>
        <dbReference type="ChEBI" id="CHEBI:37565"/>
    </ligand>
</feature>
<feature type="binding site" evidence="12">
    <location>
        <position position="46"/>
    </location>
    <ligand>
        <name>[4Fe-4S] cluster</name>
        <dbReference type="ChEBI" id="CHEBI:49883"/>
        <label>1</label>
        <note>4Fe-4S-S-AdoMet</note>
    </ligand>
</feature>
<evidence type="ECO:0000313" key="15">
    <source>
        <dbReference type="Proteomes" id="UP000680067"/>
    </source>
</evidence>
<gene>
    <name evidence="12 14" type="primary">moaA</name>
    <name evidence="14" type="ORF">KDM89_06270</name>
</gene>
<feature type="binding site" evidence="12">
    <location>
        <position position="43"/>
    </location>
    <ligand>
        <name>[4Fe-4S] cluster</name>
        <dbReference type="ChEBI" id="CHEBI:49883"/>
        <label>1</label>
        <note>4Fe-4S-S-AdoMet</note>
    </ligand>
</feature>
<dbReference type="SFLD" id="SFLDG01383">
    <property type="entry name" value="cyclic_pyranopterin_phosphate"/>
    <property type="match status" value="1"/>
</dbReference>
<feature type="binding site" evidence="12">
    <location>
        <position position="208"/>
    </location>
    <ligand>
        <name>S-adenosyl-L-methionine</name>
        <dbReference type="ChEBI" id="CHEBI:59789"/>
    </ligand>
</feature>
<feature type="binding site" evidence="12">
    <location>
        <position position="113"/>
    </location>
    <ligand>
        <name>GTP</name>
        <dbReference type="ChEBI" id="CHEBI:37565"/>
    </ligand>
</feature>
<evidence type="ECO:0000256" key="3">
    <source>
        <dbReference type="ARBA" id="ARBA00022691"/>
    </source>
</evidence>
<evidence type="ECO:0000256" key="11">
    <source>
        <dbReference type="ARBA" id="ARBA00048697"/>
    </source>
</evidence>
<dbReference type="RefSeq" id="WP_212687195.1">
    <property type="nucleotide sequence ID" value="NZ_JAGSPN010000003.1"/>
</dbReference>
<evidence type="ECO:0000259" key="13">
    <source>
        <dbReference type="PROSITE" id="PS51918"/>
    </source>
</evidence>
<keyword evidence="8 12" id="KW-0342">GTP-binding</keyword>
<dbReference type="CDD" id="cd21117">
    <property type="entry name" value="Twitch_MoaA"/>
    <property type="match status" value="1"/>
</dbReference>
<evidence type="ECO:0000256" key="7">
    <source>
        <dbReference type="ARBA" id="ARBA00023014"/>
    </source>
</evidence>
<dbReference type="HAMAP" id="MF_01225_B">
    <property type="entry name" value="MoaA_B"/>
    <property type="match status" value="1"/>
</dbReference>
<keyword evidence="10 12" id="KW-0456">Lyase</keyword>
<comment type="pathway">
    <text evidence="12">Cofactor biosynthesis; molybdopterin biosynthesis.</text>
</comment>
<keyword evidence="4 12" id="KW-0479">Metal-binding</keyword>
<dbReference type="SFLD" id="SFLDG01067">
    <property type="entry name" value="SPASM/twitch_domain_containing"/>
    <property type="match status" value="1"/>
</dbReference>
<feature type="binding site" evidence="12">
    <location>
        <position position="174"/>
    </location>
    <ligand>
        <name>GTP</name>
        <dbReference type="ChEBI" id="CHEBI:37565"/>
    </ligand>
</feature>
<dbReference type="InterPro" id="IPR058240">
    <property type="entry name" value="rSAM_sf"/>
</dbReference>
<dbReference type="SUPFAM" id="SSF102114">
    <property type="entry name" value="Radical SAM enzymes"/>
    <property type="match status" value="1"/>
</dbReference>
<comment type="catalytic activity">
    <reaction evidence="11 12">
        <text>GTP + AH2 + S-adenosyl-L-methionine = (8S)-3',8-cyclo-7,8-dihydroguanosine 5'-triphosphate + 5'-deoxyadenosine + L-methionine + A + H(+)</text>
        <dbReference type="Rhea" id="RHEA:49576"/>
        <dbReference type="ChEBI" id="CHEBI:13193"/>
        <dbReference type="ChEBI" id="CHEBI:15378"/>
        <dbReference type="ChEBI" id="CHEBI:17319"/>
        <dbReference type="ChEBI" id="CHEBI:17499"/>
        <dbReference type="ChEBI" id="CHEBI:37565"/>
        <dbReference type="ChEBI" id="CHEBI:57844"/>
        <dbReference type="ChEBI" id="CHEBI:59789"/>
        <dbReference type="ChEBI" id="CHEBI:131766"/>
        <dbReference type="EC" id="4.1.99.22"/>
    </reaction>
</comment>
<protein>
    <recommendedName>
        <fullName evidence="1 12">GTP 3',8-cyclase</fullName>
        <ecNumber evidence="1 12">4.1.99.22</ecNumber>
    </recommendedName>
    <alternativeName>
        <fullName evidence="12">Molybdenum cofactor biosynthesis protein A</fullName>
    </alternativeName>
</protein>
<dbReference type="Pfam" id="PF06463">
    <property type="entry name" value="Mob_synth_C"/>
    <property type="match status" value="1"/>
</dbReference>
<feature type="binding site" evidence="12">
    <location>
        <begin position="275"/>
        <end position="277"/>
    </location>
    <ligand>
        <name>GTP</name>
        <dbReference type="ChEBI" id="CHEBI:37565"/>
    </ligand>
</feature>
<dbReference type="GO" id="GO:0006777">
    <property type="term" value="P:Mo-molybdopterin cofactor biosynthetic process"/>
    <property type="evidence" value="ECO:0007669"/>
    <property type="project" value="UniProtKB-UniRule"/>
</dbReference>
<sequence>MPANSTIAAIADHHDNRPALRDRFGRDIRYLRISVTDKCDLRCNYCMPKGFRDFTEPAEWLTYPEILRLTRVFAALGTRRVRITGGEPLTRKGLPQLIAGIRDIDGVEDISLSTNGTLLAPVAAELKAAGLHRLNVSLDSLDRACWAGITGADKLPHVLSGLAAAREAGLGPVKVNMVLLKDVNEHEIPAVVRYCFEHGYILRLIEEMPMGQTGAARGMATLETIRQQLVSEFGLVPVTRELGGGPARYWETPDGSNSLGFITPMSQHFCASCNRVRLASDGRLYLCLGQEHSADLRAPLRDGCSDAELTAIIRQAIELKPEKHEFREQPHQIIRFMSHTGG</sequence>
<feature type="binding site" evidence="12">
    <location>
        <position position="32"/>
    </location>
    <ligand>
        <name>GTP</name>
        <dbReference type="ChEBI" id="CHEBI:37565"/>
    </ligand>
</feature>
<evidence type="ECO:0000256" key="8">
    <source>
        <dbReference type="ARBA" id="ARBA00023134"/>
    </source>
</evidence>
<dbReference type="PANTHER" id="PTHR22960">
    <property type="entry name" value="MOLYBDOPTERIN COFACTOR SYNTHESIS PROTEIN A"/>
    <property type="match status" value="1"/>
</dbReference>
<dbReference type="AlphaFoldDB" id="A0A941I4J0"/>
<evidence type="ECO:0000256" key="1">
    <source>
        <dbReference type="ARBA" id="ARBA00012167"/>
    </source>
</evidence>
<evidence type="ECO:0000256" key="5">
    <source>
        <dbReference type="ARBA" id="ARBA00022741"/>
    </source>
</evidence>
<evidence type="ECO:0000256" key="2">
    <source>
        <dbReference type="ARBA" id="ARBA00022485"/>
    </source>
</evidence>
<dbReference type="SFLD" id="SFLDG01386">
    <property type="entry name" value="main_SPASM_domain-containing"/>
    <property type="match status" value="1"/>
</dbReference>
<evidence type="ECO:0000256" key="9">
    <source>
        <dbReference type="ARBA" id="ARBA00023150"/>
    </source>
</evidence>
<comment type="similarity">
    <text evidence="12">Belongs to the radical SAM superfamily. MoaA family.</text>
</comment>
<comment type="function">
    <text evidence="12">Catalyzes the cyclization of GTP to (8S)-3',8-cyclo-7,8-dihydroguanosine 5'-triphosphate.</text>
</comment>
<evidence type="ECO:0000256" key="6">
    <source>
        <dbReference type="ARBA" id="ARBA00023004"/>
    </source>
</evidence>
<comment type="cofactor">
    <cofactor evidence="12">
        <name>[4Fe-4S] cluster</name>
        <dbReference type="ChEBI" id="CHEBI:49883"/>
    </cofactor>
    <text evidence="12">Binds 2 [4Fe-4S] clusters. Binds 1 [4Fe-4S] cluster coordinated with 3 cysteines and an exchangeable S-adenosyl-L-methionine and 1 [4Fe-4S] cluster coordinated with 3 cysteines and the GTP-derived substrate.</text>
</comment>
<feature type="binding site" evidence="12">
    <location>
        <position position="86"/>
    </location>
    <ligand>
        <name>S-adenosyl-L-methionine</name>
        <dbReference type="ChEBI" id="CHEBI:59789"/>
    </ligand>
</feature>
<evidence type="ECO:0000256" key="12">
    <source>
        <dbReference type="HAMAP-Rule" id="MF_01225"/>
    </source>
</evidence>
<dbReference type="Proteomes" id="UP000680067">
    <property type="component" value="Unassembled WGS sequence"/>
</dbReference>
<feature type="domain" description="Radical SAM core" evidence="13">
    <location>
        <begin position="23"/>
        <end position="246"/>
    </location>
</feature>
<dbReference type="NCBIfam" id="NF001199">
    <property type="entry name" value="PRK00164.2-1"/>
    <property type="match status" value="1"/>
</dbReference>
<name>A0A941I4J0_9BURK</name>